<gene>
    <name evidence="2" type="ORF">LCGC14_1839650</name>
    <name evidence="1" type="ORF">LCGC14_2226120</name>
</gene>
<reference evidence="2" key="1">
    <citation type="journal article" date="2015" name="Nature">
        <title>Complex archaea that bridge the gap between prokaryotes and eukaryotes.</title>
        <authorList>
            <person name="Spang A."/>
            <person name="Saw J.H."/>
            <person name="Jorgensen S.L."/>
            <person name="Zaremba-Niedzwiedzka K."/>
            <person name="Martijn J."/>
            <person name="Lind A.E."/>
            <person name="van Eijk R."/>
            <person name="Schleper C."/>
            <person name="Guy L."/>
            <person name="Ettema T.J."/>
        </authorList>
    </citation>
    <scope>NUCLEOTIDE SEQUENCE</scope>
</reference>
<dbReference type="AlphaFoldDB" id="A0A0F9GDK8"/>
<accession>A0A0F9GDK8</accession>
<evidence type="ECO:0000313" key="1">
    <source>
        <dbReference type="EMBL" id="KKL58369.1"/>
    </source>
</evidence>
<organism evidence="2">
    <name type="scientific">marine sediment metagenome</name>
    <dbReference type="NCBI Taxonomy" id="412755"/>
    <lineage>
        <taxon>unclassified sequences</taxon>
        <taxon>metagenomes</taxon>
        <taxon>ecological metagenomes</taxon>
    </lineage>
</organism>
<sequence>MKDYKNKKWLENEYLIEKKSTYQIA</sequence>
<dbReference type="EMBL" id="LAZR01018299">
    <property type="protein sequence ID" value="KKL96914.1"/>
    <property type="molecule type" value="Genomic_DNA"/>
</dbReference>
<dbReference type="EMBL" id="LAZR01029851">
    <property type="protein sequence ID" value="KKL58369.1"/>
    <property type="molecule type" value="Genomic_DNA"/>
</dbReference>
<evidence type="ECO:0000313" key="2">
    <source>
        <dbReference type="EMBL" id="KKL96914.1"/>
    </source>
</evidence>
<proteinExistence type="predicted"/>
<name>A0A0F9GDK8_9ZZZZ</name>
<feature type="non-terminal residue" evidence="2">
    <location>
        <position position="25"/>
    </location>
</feature>
<protein>
    <submittedName>
        <fullName evidence="2">Uncharacterized protein</fullName>
    </submittedName>
</protein>
<comment type="caution">
    <text evidence="2">The sequence shown here is derived from an EMBL/GenBank/DDBJ whole genome shotgun (WGS) entry which is preliminary data.</text>
</comment>